<dbReference type="GO" id="GO:0110153">
    <property type="term" value="F:RNA NAD-cap (NMN-forming) hydrolase activity"/>
    <property type="evidence" value="ECO:0007669"/>
    <property type="project" value="RHEA"/>
</dbReference>
<organism evidence="12 13">
    <name type="scientific">Arachnia propionica</name>
    <dbReference type="NCBI Taxonomy" id="1750"/>
    <lineage>
        <taxon>Bacteria</taxon>
        <taxon>Bacillati</taxon>
        <taxon>Actinomycetota</taxon>
        <taxon>Actinomycetes</taxon>
        <taxon>Propionibacteriales</taxon>
        <taxon>Propionibacteriaceae</taxon>
        <taxon>Arachnia</taxon>
    </lineage>
</organism>
<evidence type="ECO:0000259" key="11">
    <source>
        <dbReference type="PROSITE" id="PS51462"/>
    </source>
</evidence>
<dbReference type="InterPro" id="IPR000086">
    <property type="entry name" value="NUDIX_hydrolase_dom"/>
</dbReference>
<evidence type="ECO:0000256" key="10">
    <source>
        <dbReference type="RuleBase" id="RU003476"/>
    </source>
</evidence>
<dbReference type="GO" id="GO:0035529">
    <property type="term" value="F:NADH pyrophosphatase activity"/>
    <property type="evidence" value="ECO:0007669"/>
    <property type="project" value="TreeGrafter"/>
</dbReference>
<name>A0A3P1X0H3_9ACTN</name>
<evidence type="ECO:0000256" key="6">
    <source>
        <dbReference type="ARBA" id="ARBA00022801"/>
    </source>
</evidence>
<dbReference type="Gene3D" id="3.90.79.10">
    <property type="entry name" value="Nucleoside Triphosphate Pyrophosphohydrolase"/>
    <property type="match status" value="1"/>
</dbReference>
<dbReference type="PROSITE" id="PS00893">
    <property type="entry name" value="NUDIX_BOX"/>
    <property type="match status" value="1"/>
</dbReference>
<evidence type="ECO:0000256" key="2">
    <source>
        <dbReference type="ARBA" id="ARBA00001947"/>
    </source>
</evidence>
<dbReference type="InterPro" id="IPR020084">
    <property type="entry name" value="NUDIX_hydrolase_CS"/>
</dbReference>
<dbReference type="InterPro" id="IPR020476">
    <property type="entry name" value="Nudix_hydrolase"/>
</dbReference>
<comment type="caution">
    <text evidence="12">The sequence shown here is derived from an EMBL/GenBank/DDBJ whole genome shotgun (WGS) entry which is preliminary data.</text>
</comment>
<keyword evidence="7" id="KW-0460">Magnesium</keyword>
<dbReference type="EMBL" id="RQYT01000002">
    <property type="protein sequence ID" value="RRD51190.1"/>
    <property type="molecule type" value="Genomic_DNA"/>
</dbReference>
<comment type="similarity">
    <text evidence="3">Belongs to the Nudix hydrolase family. NudC subfamily.</text>
</comment>
<dbReference type="Pfam" id="PF00293">
    <property type="entry name" value="NUDIX"/>
    <property type="match status" value="1"/>
</dbReference>
<accession>A0A3P1X0H3</accession>
<keyword evidence="6 10" id="KW-0378">Hydrolase</keyword>
<dbReference type="EC" id="3.6.1.22" evidence="4"/>
<proteinExistence type="inferred from homology"/>
<dbReference type="InterPro" id="IPR015797">
    <property type="entry name" value="NUDIX_hydrolase-like_dom_sf"/>
</dbReference>
<dbReference type="PROSITE" id="PS51462">
    <property type="entry name" value="NUDIX"/>
    <property type="match status" value="1"/>
</dbReference>
<dbReference type="GO" id="GO:0006742">
    <property type="term" value="P:NADP+ catabolic process"/>
    <property type="evidence" value="ECO:0007669"/>
    <property type="project" value="TreeGrafter"/>
</dbReference>
<dbReference type="NCBIfam" id="NF001299">
    <property type="entry name" value="PRK00241.1"/>
    <property type="match status" value="1"/>
</dbReference>
<sequence length="276" mass="30345">MTHWQNPSLLDRLDPLRATHPSPAGGRNRCLHLTPTGKVAMAGEQPHVTELADEDLAVGAILLGRVGEDHWWVLTDADRGVDPRHRDVAPELCQLLFAGLALVQWHEEHPSCPRCGQATVPERLGASRRCHFCGTQVFPRTDPAVIVAVTDEDDRLLLTHAPSWPEARVSVQAGFVEAGESAEQAVHRELLEETGLHVSAVTYVASQPWPFPRSLMLGFTAVADAHDLALDRRELDWGAFHTREEVRRALERGELSLPGPMSLAHQLIQGWLGSAG</sequence>
<dbReference type="OrthoDB" id="9791656at2"/>
<keyword evidence="8" id="KW-0520">NAD</keyword>
<dbReference type="PANTHER" id="PTHR42904">
    <property type="entry name" value="NUDIX HYDROLASE, NUDC SUBFAMILY"/>
    <property type="match status" value="1"/>
</dbReference>
<evidence type="ECO:0000256" key="7">
    <source>
        <dbReference type="ARBA" id="ARBA00022842"/>
    </source>
</evidence>
<keyword evidence="5" id="KW-0479">Metal-binding</keyword>
<reference evidence="12 13" key="1">
    <citation type="submission" date="2018-11" db="EMBL/GenBank/DDBJ databases">
        <title>Genomes From Bacteria Associated with the Canine Oral Cavity: a Test Case for Automated Genome-Based Taxonomic Assignment.</title>
        <authorList>
            <person name="Coil D.A."/>
            <person name="Jospin G."/>
            <person name="Darling A.E."/>
            <person name="Wallis C."/>
            <person name="Davis I.J."/>
            <person name="Harris S."/>
            <person name="Eisen J.A."/>
            <person name="Holcombe L.J."/>
            <person name="O'Flynn C."/>
        </authorList>
    </citation>
    <scope>NUCLEOTIDE SEQUENCE [LARGE SCALE GENOMIC DNA]</scope>
    <source>
        <strain evidence="12 13">OH2822_COT-296</strain>
    </source>
</reference>
<feature type="domain" description="Nudix hydrolase" evidence="11">
    <location>
        <begin position="139"/>
        <end position="269"/>
    </location>
</feature>
<dbReference type="SUPFAM" id="SSF55811">
    <property type="entry name" value="Nudix"/>
    <property type="match status" value="1"/>
</dbReference>
<dbReference type="GO" id="GO:0005829">
    <property type="term" value="C:cytosol"/>
    <property type="evidence" value="ECO:0007669"/>
    <property type="project" value="TreeGrafter"/>
</dbReference>
<evidence type="ECO:0000256" key="4">
    <source>
        <dbReference type="ARBA" id="ARBA00012381"/>
    </source>
</evidence>
<dbReference type="RefSeq" id="WP_125226782.1">
    <property type="nucleotide sequence ID" value="NZ_RQYT01000002.1"/>
</dbReference>
<dbReference type="PANTHER" id="PTHR42904:SF6">
    <property type="entry name" value="NAD-CAPPED RNA HYDROLASE NUDT12"/>
    <property type="match status" value="1"/>
</dbReference>
<dbReference type="AlphaFoldDB" id="A0A3P1X0H3"/>
<protein>
    <recommendedName>
        <fullName evidence="4">NAD(+) diphosphatase</fullName>
        <ecNumber evidence="4">3.6.1.22</ecNumber>
    </recommendedName>
</protein>
<dbReference type="Gene3D" id="3.90.79.20">
    <property type="match status" value="1"/>
</dbReference>
<comment type="cofactor">
    <cofactor evidence="2">
        <name>Zn(2+)</name>
        <dbReference type="ChEBI" id="CHEBI:29105"/>
    </cofactor>
</comment>
<gene>
    <name evidence="12" type="ORF">EII35_01985</name>
</gene>
<evidence type="ECO:0000256" key="9">
    <source>
        <dbReference type="ARBA" id="ARBA00023679"/>
    </source>
</evidence>
<comment type="cofactor">
    <cofactor evidence="1">
        <name>Mg(2+)</name>
        <dbReference type="ChEBI" id="CHEBI:18420"/>
    </cofactor>
</comment>
<dbReference type="InterPro" id="IPR050241">
    <property type="entry name" value="NAD-cap_RNA_hydrolase_NudC"/>
</dbReference>
<evidence type="ECO:0000256" key="1">
    <source>
        <dbReference type="ARBA" id="ARBA00001946"/>
    </source>
</evidence>
<dbReference type="GO" id="GO:0046872">
    <property type="term" value="F:metal ion binding"/>
    <property type="evidence" value="ECO:0007669"/>
    <property type="project" value="UniProtKB-KW"/>
</dbReference>
<dbReference type="InterPro" id="IPR049734">
    <property type="entry name" value="NudC-like_C"/>
</dbReference>
<evidence type="ECO:0000313" key="13">
    <source>
        <dbReference type="Proteomes" id="UP000280935"/>
    </source>
</evidence>
<evidence type="ECO:0000256" key="5">
    <source>
        <dbReference type="ARBA" id="ARBA00022723"/>
    </source>
</evidence>
<evidence type="ECO:0000313" key="12">
    <source>
        <dbReference type="EMBL" id="RRD51190.1"/>
    </source>
</evidence>
<dbReference type="Proteomes" id="UP000280935">
    <property type="component" value="Unassembled WGS sequence"/>
</dbReference>
<evidence type="ECO:0000256" key="3">
    <source>
        <dbReference type="ARBA" id="ARBA00009595"/>
    </source>
</evidence>
<dbReference type="PRINTS" id="PR00502">
    <property type="entry name" value="NUDIXFAMILY"/>
</dbReference>
<comment type="catalytic activity">
    <reaction evidence="9">
        <text>a 5'-end NAD(+)-phospho-ribonucleoside in mRNA + H2O = a 5'-end phospho-adenosine-phospho-ribonucleoside in mRNA + beta-nicotinamide D-ribonucleotide + 2 H(+)</text>
        <dbReference type="Rhea" id="RHEA:60876"/>
        <dbReference type="Rhea" id="RHEA-COMP:15698"/>
        <dbReference type="Rhea" id="RHEA-COMP:15719"/>
        <dbReference type="ChEBI" id="CHEBI:14649"/>
        <dbReference type="ChEBI" id="CHEBI:15377"/>
        <dbReference type="ChEBI" id="CHEBI:15378"/>
        <dbReference type="ChEBI" id="CHEBI:144029"/>
        <dbReference type="ChEBI" id="CHEBI:144051"/>
    </reaction>
    <physiologicalReaction direction="left-to-right" evidence="9">
        <dbReference type="Rhea" id="RHEA:60877"/>
    </physiologicalReaction>
</comment>
<evidence type="ECO:0000256" key="8">
    <source>
        <dbReference type="ARBA" id="ARBA00023027"/>
    </source>
</evidence>
<dbReference type="CDD" id="cd03429">
    <property type="entry name" value="NUDIX_NADH_pyrophosphatase_Nudt13"/>
    <property type="match status" value="1"/>
</dbReference>
<dbReference type="GO" id="GO:0019677">
    <property type="term" value="P:NAD+ catabolic process"/>
    <property type="evidence" value="ECO:0007669"/>
    <property type="project" value="TreeGrafter"/>
</dbReference>